<protein>
    <submittedName>
        <fullName evidence="1">Uncharacterized protein</fullName>
    </submittedName>
</protein>
<evidence type="ECO:0000313" key="1">
    <source>
        <dbReference type="EMBL" id="KZT25748.1"/>
    </source>
</evidence>
<reference evidence="1 2" key="1">
    <citation type="journal article" date="2016" name="Mol. Biol. Evol.">
        <title>Comparative Genomics of Early-Diverging Mushroom-Forming Fungi Provides Insights into the Origins of Lignocellulose Decay Capabilities.</title>
        <authorList>
            <person name="Nagy L.G."/>
            <person name="Riley R."/>
            <person name="Tritt A."/>
            <person name="Adam C."/>
            <person name="Daum C."/>
            <person name="Floudas D."/>
            <person name="Sun H."/>
            <person name="Yadav J.S."/>
            <person name="Pangilinan J."/>
            <person name="Larsson K.H."/>
            <person name="Matsuura K."/>
            <person name="Barry K."/>
            <person name="Labutti K."/>
            <person name="Kuo R."/>
            <person name="Ohm R.A."/>
            <person name="Bhattacharya S.S."/>
            <person name="Shirouzu T."/>
            <person name="Yoshinaga Y."/>
            <person name="Martin F.M."/>
            <person name="Grigoriev I.V."/>
            <person name="Hibbett D.S."/>
        </authorList>
    </citation>
    <scope>NUCLEOTIDE SEQUENCE [LARGE SCALE GENOMIC DNA]</scope>
    <source>
        <strain evidence="1 2">HHB14362 ss-1</strain>
    </source>
</reference>
<name>A0A165SVQ0_9AGAM</name>
<sequence length="414" mass="46387">MTELNPSPRMRARYTPEQLTFLRKHLPEYERRNTTFKRGEAKKYAHETALEYIVEFGLPGELQGSEEAESRLKEAMYNWYKNTTKRTRRKAEDEFLSAFRATPQVQSYEVATVCAPIAGPSTQVITMDISSDSMAISQATPLSTGAVNGTTETPQLSNASVTSPITISLSDAFKSDITDAATLSTCMQAHARARGGPTPLSGVIDTLFEAIHQQTRNRANPVEYITIDTNAEPCYVLLQRFKDACALFPVTVMHAGLSGPAAATKALEMKLRKTAVWTPTVSVVASGHKKDGADSMADELARINVDRRRRGEFMVDSFIHSAAVELLLLTREGRWFSESTARDAMWESDESEWLAGAIILRGFIRCKSLENPKKLEYERWLRAYEARWREFRDEHRQAMMAEILMGAKQDIVAG</sequence>
<dbReference type="Proteomes" id="UP000076761">
    <property type="component" value="Unassembled WGS sequence"/>
</dbReference>
<dbReference type="InParanoid" id="A0A165SVQ0"/>
<dbReference type="EMBL" id="KV425570">
    <property type="protein sequence ID" value="KZT25748.1"/>
    <property type="molecule type" value="Genomic_DNA"/>
</dbReference>
<organism evidence="1 2">
    <name type="scientific">Neolentinus lepideus HHB14362 ss-1</name>
    <dbReference type="NCBI Taxonomy" id="1314782"/>
    <lineage>
        <taxon>Eukaryota</taxon>
        <taxon>Fungi</taxon>
        <taxon>Dikarya</taxon>
        <taxon>Basidiomycota</taxon>
        <taxon>Agaricomycotina</taxon>
        <taxon>Agaricomycetes</taxon>
        <taxon>Gloeophyllales</taxon>
        <taxon>Gloeophyllaceae</taxon>
        <taxon>Neolentinus</taxon>
    </lineage>
</organism>
<proteinExistence type="predicted"/>
<evidence type="ECO:0000313" key="2">
    <source>
        <dbReference type="Proteomes" id="UP000076761"/>
    </source>
</evidence>
<dbReference type="OrthoDB" id="4980495at2759"/>
<accession>A0A165SVQ0</accession>
<dbReference type="AlphaFoldDB" id="A0A165SVQ0"/>
<gene>
    <name evidence="1" type="ORF">NEOLEDRAFT_1064665</name>
</gene>
<keyword evidence="2" id="KW-1185">Reference proteome</keyword>